<evidence type="ECO:0000313" key="2">
    <source>
        <dbReference type="Proteomes" id="UP000821853"/>
    </source>
</evidence>
<dbReference type="SUPFAM" id="SSF52047">
    <property type="entry name" value="RNI-like"/>
    <property type="match status" value="1"/>
</dbReference>
<protein>
    <submittedName>
        <fullName evidence="1">Uncharacterized protein</fullName>
    </submittedName>
</protein>
<proteinExistence type="predicted"/>
<evidence type="ECO:0000313" key="1">
    <source>
        <dbReference type="EMBL" id="KAH9367311.1"/>
    </source>
</evidence>
<gene>
    <name evidence="1" type="ORF">HPB48_021443</name>
</gene>
<dbReference type="VEuPathDB" id="VectorBase:HLOH_045558"/>
<dbReference type="OrthoDB" id="6483548at2759"/>
<reference evidence="1 2" key="1">
    <citation type="journal article" date="2020" name="Cell">
        <title>Large-Scale Comparative Analyses of Tick Genomes Elucidate Their Genetic Diversity and Vector Capacities.</title>
        <authorList>
            <consortium name="Tick Genome and Microbiome Consortium (TIGMIC)"/>
            <person name="Jia N."/>
            <person name="Wang J."/>
            <person name="Shi W."/>
            <person name="Du L."/>
            <person name="Sun Y."/>
            <person name="Zhan W."/>
            <person name="Jiang J.F."/>
            <person name="Wang Q."/>
            <person name="Zhang B."/>
            <person name="Ji P."/>
            <person name="Bell-Sakyi L."/>
            <person name="Cui X.M."/>
            <person name="Yuan T.T."/>
            <person name="Jiang B.G."/>
            <person name="Yang W.F."/>
            <person name="Lam T.T."/>
            <person name="Chang Q.C."/>
            <person name="Ding S.J."/>
            <person name="Wang X.J."/>
            <person name="Zhu J.G."/>
            <person name="Ruan X.D."/>
            <person name="Zhao L."/>
            <person name="Wei J.T."/>
            <person name="Ye R.Z."/>
            <person name="Que T.C."/>
            <person name="Du C.H."/>
            <person name="Zhou Y.H."/>
            <person name="Cheng J.X."/>
            <person name="Dai P.F."/>
            <person name="Guo W.B."/>
            <person name="Han X.H."/>
            <person name="Huang E.J."/>
            <person name="Li L.F."/>
            <person name="Wei W."/>
            <person name="Gao Y.C."/>
            <person name="Liu J.Z."/>
            <person name="Shao H.Z."/>
            <person name="Wang X."/>
            <person name="Wang C.C."/>
            <person name="Yang T.C."/>
            <person name="Huo Q.B."/>
            <person name="Li W."/>
            <person name="Chen H.Y."/>
            <person name="Chen S.E."/>
            <person name="Zhou L.G."/>
            <person name="Ni X.B."/>
            <person name="Tian J.H."/>
            <person name="Sheng Y."/>
            <person name="Liu T."/>
            <person name="Pan Y.S."/>
            <person name="Xia L.Y."/>
            <person name="Li J."/>
            <person name="Zhao F."/>
            <person name="Cao W.C."/>
        </authorList>
    </citation>
    <scope>NUCLEOTIDE SEQUENCE [LARGE SCALE GENOMIC DNA]</scope>
    <source>
        <strain evidence="1">HaeL-2018</strain>
    </source>
</reference>
<comment type="caution">
    <text evidence="1">The sequence shown here is derived from an EMBL/GenBank/DDBJ whole genome shotgun (WGS) entry which is preliminary data.</text>
</comment>
<dbReference type="EMBL" id="JABSTR010000004">
    <property type="protein sequence ID" value="KAH9367311.1"/>
    <property type="molecule type" value="Genomic_DNA"/>
</dbReference>
<dbReference type="OMA" id="KERMRCA"/>
<dbReference type="AlphaFoldDB" id="A0A9J6FWW8"/>
<name>A0A9J6FWW8_HAELO</name>
<organism evidence="1 2">
    <name type="scientific">Haemaphysalis longicornis</name>
    <name type="common">Bush tick</name>
    <dbReference type="NCBI Taxonomy" id="44386"/>
    <lineage>
        <taxon>Eukaryota</taxon>
        <taxon>Metazoa</taxon>
        <taxon>Ecdysozoa</taxon>
        <taxon>Arthropoda</taxon>
        <taxon>Chelicerata</taxon>
        <taxon>Arachnida</taxon>
        <taxon>Acari</taxon>
        <taxon>Parasitiformes</taxon>
        <taxon>Ixodida</taxon>
        <taxon>Ixodoidea</taxon>
        <taxon>Ixodidae</taxon>
        <taxon>Haemaphysalinae</taxon>
        <taxon>Haemaphysalis</taxon>
    </lineage>
</organism>
<sequence>MNFNATDEAVELIFDGLSKNKSLEKVTIIGWYPFDEVVPTIGDWLEQSAKLYHLAWACIFWPPTVSVLLCELRERLQNSYTLSYFYVDNNGQEEAKLQAVQNLIHRNASFVERAVGFVLGSRLKICATAFELVSWHPLVLYRVQELASVSESEAHEKIRESTQRLNLDFWRLSGIVKEEFVCYAAEGPELQIDQLGLDAWQEVRKFITVADVLDGSES</sequence>
<dbReference type="Proteomes" id="UP000821853">
    <property type="component" value="Chromosome 2"/>
</dbReference>
<accession>A0A9J6FWW8</accession>
<keyword evidence="2" id="KW-1185">Reference proteome</keyword>